<name>I4APX6_BERLS</name>
<dbReference type="Pfam" id="PF13098">
    <property type="entry name" value="Thioredoxin_2"/>
    <property type="match status" value="1"/>
</dbReference>
<proteinExistence type="predicted"/>
<reference evidence="4" key="1">
    <citation type="submission" date="2012-06" db="EMBL/GenBank/DDBJ databases">
        <title>The complete genome of Flexibacter litoralis DSM 6794.</title>
        <authorList>
            <person name="Lucas S."/>
            <person name="Copeland A."/>
            <person name="Lapidus A."/>
            <person name="Glavina del Rio T."/>
            <person name="Dalin E."/>
            <person name="Tice H."/>
            <person name="Bruce D."/>
            <person name="Goodwin L."/>
            <person name="Pitluck S."/>
            <person name="Peters L."/>
            <person name="Ovchinnikova G."/>
            <person name="Lu M."/>
            <person name="Kyrpides N."/>
            <person name="Mavromatis K."/>
            <person name="Ivanova N."/>
            <person name="Brettin T."/>
            <person name="Detter J.C."/>
            <person name="Han C."/>
            <person name="Larimer F."/>
            <person name="Land M."/>
            <person name="Hauser L."/>
            <person name="Markowitz V."/>
            <person name="Cheng J.-F."/>
            <person name="Hugenholtz P."/>
            <person name="Woyke T."/>
            <person name="Wu D."/>
            <person name="Spring S."/>
            <person name="Lang E."/>
            <person name="Kopitz M."/>
            <person name="Brambilla E."/>
            <person name="Klenk H.-P."/>
            <person name="Eisen J.A."/>
        </authorList>
    </citation>
    <scope>NUCLEOTIDE SEQUENCE [LARGE SCALE GENOMIC DNA]</scope>
    <source>
        <strain evidence="4">ATCC 23117 / DSM 6794 / NBRC 15988 / NCIMB 1366 / Sio-4</strain>
    </source>
</reference>
<feature type="domain" description="Thioredoxin" evidence="2">
    <location>
        <begin position="7"/>
        <end position="132"/>
    </location>
</feature>
<evidence type="ECO:0000313" key="3">
    <source>
        <dbReference type="EMBL" id="AFM06011.1"/>
    </source>
</evidence>
<feature type="signal peptide" evidence="1">
    <location>
        <begin position="1"/>
        <end position="20"/>
    </location>
</feature>
<dbReference type="STRING" id="880071.Fleli_3698"/>
<feature type="chain" id="PRO_5003686016" evidence="1">
    <location>
        <begin position="21"/>
        <end position="132"/>
    </location>
</feature>
<dbReference type="OrthoDB" id="516859at2"/>
<dbReference type="SUPFAM" id="SSF52833">
    <property type="entry name" value="Thioredoxin-like"/>
    <property type="match status" value="1"/>
</dbReference>
<dbReference type="KEGG" id="fli:Fleli_3698"/>
<dbReference type="InterPro" id="IPR036249">
    <property type="entry name" value="Thioredoxin-like_sf"/>
</dbReference>
<keyword evidence="4" id="KW-1185">Reference proteome</keyword>
<dbReference type="InterPro" id="IPR013766">
    <property type="entry name" value="Thioredoxin_domain"/>
</dbReference>
<dbReference type="Proteomes" id="UP000006054">
    <property type="component" value="Chromosome"/>
</dbReference>
<accession>I4APX6</accession>
<dbReference type="InterPro" id="IPR012336">
    <property type="entry name" value="Thioredoxin-like_fold"/>
</dbReference>
<evidence type="ECO:0000313" key="4">
    <source>
        <dbReference type="Proteomes" id="UP000006054"/>
    </source>
</evidence>
<organism evidence="3 4">
    <name type="scientific">Bernardetia litoralis (strain ATCC 23117 / DSM 6794 / NBRC 15988 / NCIMB 1366 / Fx l1 / Sio-4)</name>
    <name type="common">Flexibacter litoralis</name>
    <dbReference type="NCBI Taxonomy" id="880071"/>
    <lineage>
        <taxon>Bacteria</taxon>
        <taxon>Pseudomonadati</taxon>
        <taxon>Bacteroidota</taxon>
        <taxon>Cytophagia</taxon>
        <taxon>Cytophagales</taxon>
        <taxon>Bernardetiaceae</taxon>
        <taxon>Bernardetia</taxon>
    </lineage>
</organism>
<dbReference type="EMBL" id="CP003345">
    <property type="protein sequence ID" value="AFM06011.1"/>
    <property type="molecule type" value="Genomic_DNA"/>
</dbReference>
<gene>
    <name evidence="3" type="ordered locus">Fleli_3698</name>
</gene>
<dbReference type="HOGENOM" id="CLU_1913965_0_0_10"/>
<evidence type="ECO:0000259" key="2">
    <source>
        <dbReference type="PROSITE" id="PS51352"/>
    </source>
</evidence>
<dbReference type="Gene3D" id="3.40.30.10">
    <property type="entry name" value="Glutaredoxin"/>
    <property type="match status" value="1"/>
</dbReference>
<dbReference type="eggNOG" id="COG0526">
    <property type="taxonomic scope" value="Bacteria"/>
</dbReference>
<keyword evidence="1" id="KW-0732">Signal</keyword>
<dbReference type="AlphaFoldDB" id="I4APX6"/>
<protein>
    <submittedName>
        <fullName evidence="3">Thioredoxin</fullName>
    </submittedName>
</protein>
<dbReference type="RefSeq" id="WP_014799435.1">
    <property type="nucleotide sequence ID" value="NC_018018.1"/>
</dbReference>
<dbReference type="PROSITE" id="PS51352">
    <property type="entry name" value="THIOREDOXIN_2"/>
    <property type="match status" value="1"/>
</dbReference>
<evidence type="ECO:0000256" key="1">
    <source>
        <dbReference type="SAM" id="SignalP"/>
    </source>
</evidence>
<sequence precursor="true">MKKYFLTLVALFFVTFLANAQSTETAPAKVIAVVFHADWCPYCVKLSDKIESIKADVDLSNVEFIEFDFTDKKTKKATEAFASEKNVQTVLENNQGTGFLVLIDAETKEELVKITGKDSEKTIKESFEKYVN</sequence>